<comment type="caution">
    <text evidence="1">The sequence shown here is derived from an EMBL/GenBank/DDBJ whole genome shotgun (WGS) entry which is preliminary data.</text>
</comment>
<dbReference type="OrthoDB" id="624512at2"/>
<evidence type="ECO:0000313" key="2">
    <source>
        <dbReference type="Proteomes" id="UP000281028"/>
    </source>
</evidence>
<dbReference type="PROSITE" id="PS51257">
    <property type="entry name" value="PROKAR_LIPOPROTEIN"/>
    <property type="match status" value="1"/>
</dbReference>
<dbReference type="PROSITE" id="PS50213">
    <property type="entry name" value="FAS1"/>
    <property type="match status" value="1"/>
</dbReference>
<evidence type="ECO:0000313" key="1">
    <source>
        <dbReference type="EMBL" id="NSL85271.1"/>
    </source>
</evidence>
<name>A0A3S1AZ06_9BACT</name>
<dbReference type="Proteomes" id="UP000281028">
    <property type="component" value="Unassembled WGS sequence"/>
</dbReference>
<reference evidence="1" key="1">
    <citation type="submission" date="2020-05" db="EMBL/GenBank/DDBJ databases">
        <title>Chitinophaga laudate sp. nov., isolated from a tropical peat swamp.</title>
        <authorList>
            <person name="Goh C.B.S."/>
            <person name="Lee M.S."/>
            <person name="Parimannan S."/>
            <person name="Pasbakhsh P."/>
            <person name="Yule C.M."/>
            <person name="Rajandas H."/>
            <person name="Loke S."/>
            <person name="Croft L."/>
            <person name="Tan J.B.L."/>
        </authorList>
    </citation>
    <scope>NUCLEOTIDE SEQUENCE</scope>
    <source>
        <strain evidence="1">Mgbs1</strain>
    </source>
</reference>
<proteinExistence type="predicted"/>
<dbReference type="InterPro" id="IPR036378">
    <property type="entry name" value="FAS1_dom_sf"/>
</dbReference>
<dbReference type="AlphaFoldDB" id="A0A3S1AZ06"/>
<dbReference type="PANTHER" id="PTHR10900">
    <property type="entry name" value="PERIOSTIN-RELATED"/>
    <property type="match status" value="1"/>
</dbReference>
<keyword evidence="2" id="KW-1185">Reference proteome</keyword>
<dbReference type="Pfam" id="PF02469">
    <property type="entry name" value="Fasciclin"/>
    <property type="match status" value="1"/>
</dbReference>
<protein>
    <submittedName>
        <fullName evidence="1">Uncharacterized protein</fullName>
    </submittedName>
</protein>
<dbReference type="SUPFAM" id="SSF82153">
    <property type="entry name" value="FAS1 domain"/>
    <property type="match status" value="2"/>
</dbReference>
<sequence length="410" mass="45033">MRRIIFYTLALAGVLTACRKTEFQRPPVGVPVPYTDTATSDFNTLLAQSTQKLFYAAWQKSHIDSLLKTEGNGIRFTVLAPDDAAMTAAGFTADKIATAKVTDLDSLMLFHVIPVYIDSAILLGQQGNVRHKSLLRDRTIKEMVTRPGSAVSFPEAYTYKLYLGVAPDRSLLINGKKSGRITPIYARNGIIYPISQPLVRPGKLMIDIIDTDPRFTILSGLLKAMDSTWEAVSYGWFERQQHQALRMYPGNIVAGNAFFAPTNEAFKKAGFNSVEDLMTLNARSMPYLDEEWGEMRNGLFVTDSLLAYSSWGRMYAPRTSIGAGSGVPAMFWSNDLNDAMLSTFALVTSGDNSVPVYLMPFGFGMNGTQITLKVKGSSHAAANIVEADIPTLQGPLHAVDNLILGDKVEF</sequence>
<dbReference type="InterPro" id="IPR000782">
    <property type="entry name" value="FAS1_domain"/>
</dbReference>
<dbReference type="EMBL" id="RIAR02000001">
    <property type="protein sequence ID" value="NSL85271.1"/>
    <property type="molecule type" value="Genomic_DNA"/>
</dbReference>
<dbReference type="InterPro" id="IPR050904">
    <property type="entry name" value="Adhesion/Biosynth-related"/>
</dbReference>
<gene>
    <name evidence="1" type="ORF">ECE50_000400</name>
</gene>
<dbReference type="Gene3D" id="2.30.180.10">
    <property type="entry name" value="FAS1 domain"/>
    <property type="match status" value="2"/>
</dbReference>
<organism evidence="1 2">
    <name type="scientific">Chitinophaga solisilvae</name>
    <dbReference type="NCBI Taxonomy" id="1233460"/>
    <lineage>
        <taxon>Bacteria</taxon>
        <taxon>Pseudomonadati</taxon>
        <taxon>Bacteroidota</taxon>
        <taxon>Chitinophagia</taxon>
        <taxon>Chitinophagales</taxon>
        <taxon>Chitinophagaceae</taxon>
        <taxon>Chitinophaga</taxon>
    </lineage>
</organism>
<dbReference type="PANTHER" id="PTHR10900:SF77">
    <property type="entry name" value="FI19380P1"/>
    <property type="match status" value="1"/>
</dbReference>
<accession>A0A3S1AZ06</accession>